<dbReference type="Pfam" id="PF01636">
    <property type="entry name" value="APH"/>
    <property type="match status" value="1"/>
</dbReference>
<dbReference type="EMBL" id="JACAZI010000019">
    <property type="protein sequence ID" value="KAF7340433.1"/>
    <property type="molecule type" value="Genomic_DNA"/>
</dbReference>
<dbReference type="OrthoDB" id="2906425at2759"/>
<comment type="caution">
    <text evidence="2">The sequence shown here is derived from an EMBL/GenBank/DDBJ whole genome shotgun (WGS) entry which is preliminary data.</text>
</comment>
<keyword evidence="3" id="KW-1185">Reference proteome</keyword>
<gene>
    <name evidence="2" type="ORF">MVEN_01963400</name>
</gene>
<dbReference type="PANTHER" id="PTHR21310">
    <property type="entry name" value="AMINOGLYCOSIDE PHOSPHOTRANSFERASE-RELATED-RELATED"/>
    <property type="match status" value="1"/>
</dbReference>
<accession>A0A8H6XFY3</accession>
<dbReference type="PANTHER" id="PTHR21310:SF13">
    <property type="entry name" value="AMINOGLYCOSIDE PHOSPHOTRANSFERASE DOMAIN-CONTAINING PROTEIN"/>
    <property type="match status" value="1"/>
</dbReference>
<reference evidence="2" key="1">
    <citation type="submission" date="2020-05" db="EMBL/GenBank/DDBJ databases">
        <title>Mycena genomes resolve the evolution of fungal bioluminescence.</title>
        <authorList>
            <person name="Tsai I.J."/>
        </authorList>
    </citation>
    <scope>NUCLEOTIDE SEQUENCE</scope>
    <source>
        <strain evidence="2">CCC161011</strain>
    </source>
</reference>
<dbReference type="Gene3D" id="3.90.1200.10">
    <property type="match status" value="1"/>
</dbReference>
<dbReference type="InterPro" id="IPR011009">
    <property type="entry name" value="Kinase-like_dom_sf"/>
</dbReference>
<evidence type="ECO:0000259" key="1">
    <source>
        <dbReference type="Pfam" id="PF01636"/>
    </source>
</evidence>
<evidence type="ECO:0000313" key="3">
    <source>
        <dbReference type="Proteomes" id="UP000620124"/>
    </source>
</evidence>
<organism evidence="2 3">
    <name type="scientific">Mycena venus</name>
    <dbReference type="NCBI Taxonomy" id="2733690"/>
    <lineage>
        <taxon>Eukaryota</taxon>
        <taxon>Fungi</taxon>
        <taxon>Dikarya</taxon>
        <taxon>Basidiomycota</taxon>
        <taxon>Agaricomycotina</taxon>
        <taxon>Agaricomycetes</taxon>
        <taxon>Agaricomycetidae</taxon>
        <taxon>Agaricales</taxon>
        <taxon>Marasmiineae</taxon>
        <taxon>Mycenaceae</taxon>
        <taxon>Mycena</taxon>
    </lineage>
</organism>
<feature type="domain" description="Aminoglycoside phosphotransferase" evidence="1">
    <location>
        <begin position="73"/>
        <end position="326"/>
    </location>
</feature>
<dbReference type="InterPro" id="IPR051678">
    <property type="entry name" value="AGP_Transferase"/>
</dbReference>
<sequence length="447" mass="49819">MPIMSQATAAQEDPYLAGLARNFQMLLSHPEYSLEVSRVLASFDLLALESEATRVMGKKYCTGSYPIAQGGFNTVFVLTFEDGTDIIGRLARSAFNDNAEYSEEMLTYSLLSEVATLAFVKQHTSIPVPEVYHVEPNARNPVGARYMLMERIVGHPLGTTWNTMSPQQRQQVVTQLAGMEAELLSTRFPAIGSLIDGKGTLGPLGISATYPFALRDPLRGPFTSSKDFLVAHIRCELSLLKETPQDWVRQRAQWSNLNGGVDDIPASYATQWFQLLLDGILSLAPDDFEPQDFALFHDDFELKNILISDCGTVVGVIDWEGSRICPLWNTSRCSSFLQGEFLDDEHEVASLRQLQKDIIEGKTGKEYPGTSPLRLGTLLYIVDYTHSVMSSRVKMDGLFLTWFKVLTNIGYKKVLEPFLPLKRFIEAADQEPEHIAPSSSLTEISTV</sequence>
<evidence type="ECO:0000313" key="2">
    <source>
        <dbReference type="EMBL" id="KAF7340433.1"/>
    </source>
</evidence>
<dbReference type="InterPro" id="IPR002575">
    <property type="entry name" value="Aminoglycoside_PTrfase"/>
</dbReference>
<name>A0A8H6XFY3_9AGAR</name>
<dbReference type="AlphaFoldDB" id="A0A8H6XFY3"/>
<protein>
    <submittedName>
        <fullName evidence="2">Altered inheritance of mitochondria protein 9, mitochondrial</fullName>
    </submittedName>
</protein>
<dbReference type="Proteomes" id="UP000620124">
    <property type="component" value="Unassembled WGS sequence"/>
</dbReference>
<dbReference type="SUPFAM" id="SSF56112">
    <property type="entry name" value="Protein kinase-like (PK-like)"/>
    <property type="match status" value="1"/>
</dbReference>
<proteinExistence type="predicted"/>